<protein>
    <recommendedName>
        <fullName evidence="3">DUF1795 domain-containing protein</fullName>
    </recommendedName>
</protein>
<dbReference type="PATRIC" id="fig|862967.3.peg.154"/>
<dbReference type="Gene3D" id="3.40.1000.10">
    <property type="entry name" value="Mog1/PsbP, alpha/beta/alpha sandwich"/>
    <property type="match status" value="1"/>
</dbReference>
<proteinExistence type="predicted"/>
<sequence length="158" mass="18318">MMIKKFPSEAFPMFPSVKLEAEEDWLDWNLPGSILSLKKPKENAFTPNFLINIRTVAHNYDYDVYTAELKDYTEKLEGIKHLTNELQEVNGYQWKVEEYAYIDELSGPLAQFLAATFVESGNVKFMINFTGTVSLKEQAQNKDYLEIQNMFRSVKINA</sequence>
<evidence type="ECO:0000313" key="2">
    <source>
        <dbReference type="Proteomes" id="UP000016233"/>
    </source>
</evidence>
<keyword evidence="2" id="KW-1185">Reference proteome</keyword>
<reference evidence="1 2" key="1">
    <citation type="journal article" date="2013" name="BMC Genomics">
        <title>Phylogenetic relationship and virulence inference of Streptococcus Anginosus Group: curated annotation and whole-genome comparative analysis support distinct species designation.</title>
        <authorList>
            <person name="Olson A.B."/>
            <person name="Kent H."/>
            <person name="Sibley C.D."/>
            <person name="Grinwis M.E."/>
            <person name="Mabon P."/>
            <person name="Ouellette C."/>
            <person name="Tyson S."/>
            <person name="Graham M."/>
            <person name="Tyler S.D."/>
            <person name="Van Domselaar G."/>
            <person name="Surette M.G."/>
            <person name="Corbett C.R."/>
        </authorList>
    </citation>
    <scope>NUCLEOTIDE SEQUENCE [LARGE SCALE GENOMIC DNA]</scope>
    <source>
        <strain evidence="1 2">B196</strain>
    </source>
</reference>
<evidence type="ECO:0000313" key="1">
    <source>
        <dbReference type="EMBL" id="AGU75563.1"/>
    </source>
</evidence>
<accession>T1ZCC5</accession>
<organism evidence="1 2">
    <name type="scientific">Streptococcus intermedius B196</name>
    <dbReference type="NCBI Taxonomy" id="862967"/>
    <lineage>
        <taxon>Bacteria</taxon>
        <taxon>Bacillati</taxon>
        <taxon>Bacillota</taxon>
        <taxon>Bacilli</taxon>
        <taxon>Lactobacillales</taxon>
        <taxon>Streptococcaceae</taxon>
        <taxon>Streptococcus</taxon>
        <taxon>Streptococcus anginosus group</taxon>
    </lineage>
</organism>
<name>T1ZCC5_STRIT</name>
<gene>
    <name evidence="1" type="ORF">SIR_0171</name>
</gene>
<evidence type="ECO:0008006" key="3">
    <source>
        <dbReference type="Google" id="ProtNLM"/>
    </source>
</evidence>
<dbReference type="RefSeq" id="WP_020998233.1">
    <property type="nucleotide sequence ID" value="NC_022246.1"/>
</dbReference>
<dbReference type="KEGG" id="sib:SIR_0171"/>
<dbReference type="HOGENOM" id="CLU_1648652_0_0_9"/>
<dbReference type="EMBL" id="CP003857">
    <property type="protein sequence ID" value="AGU75563.1"/>
    <property type="molecule type" value="Genomic_DNA"/>
</dbReference>
<dbReference type="Proteomes" id="UP000016233">
    <property type="component" value="Chromosome"/>
</dbReference>
<dbReference type="AlphaFoldDB" id="T1ZCC5"/>